<feature type="region of interest" description="Disordered" evidence="1">
    <location>
        <begin position="1"/>
        <end position="28"/>
    </location>
</feature>
<comment type="caution">
    <text evidence="2">The sequence shown here is derived from an EMBL/GenBank/DDBJ whole genome shotgun (WGS) entry which is preliminary data.</text>
</comment>
<organism evidence="2 3">
    <name type="scientific">Paractinoplanes ovalisporus</name>
    <dbReference type="NCBI Taxonomy" id="2810368"/>
    <lineage>
        <taxon>Bacteria</taxon>
        <taxon>Bacillati</taxon>
        <taxon>Actinomycetota</taxon>
        <taxon>Actinomycetes</taxon>
        <taxon>Micromonosporales</taxon>
        <taxon>Micromonosporaceae</taxon>
        <taxon>Paractinoplanes</taxon>
    </lineage>
</organism>
<evidence type="ECO:0000313" key="2">
    <source>
        <dbReference type="EMBL" id="MBM2614618.1"/>
    </source>
</evidence>
<sequence length="166" mass="18508">MPYVAARDGRQQRGPNDRAPSVPDSLDDLHGHSVGVLELPRHMAAGHRSRRLLNLEDPAQQRQAYQTVLCQAADCCEINDLLNPGVLRRIWRHLHLPAKVRQEWEKRHPALARPALGEQAPMIDTAELASARSGPGADGFRRAPRRTRGDRLTAKQMIVARTASAR</sequence>
<evidence type="ECO:0000256" key="1">
    <source>
        <dbReference type="SAM" id="MobiDB-lite"/>
    </source>
</evidence>
<dbReference type="EMBL" id="JAENHP010000001">
    <property type="protein sequence ID" value="MBM2614618.1"/>
    <property type="molecule type" value="Genomic_DNA"/>
</dbReference>
<proteinExistence type="predicted"/>
<gene>
    <name evidence="2" type="ORF">JIG36_03495</name>
</gene>
<evidence type="ECO:0000313" key="3">
    <source>
        <dbReference type="Proteomes" id="UP000632138"/>
    </source>
</evidence>
<dbReference type="RefSeq" id="WP_203374493.1">
    <property type="nucleotide sequence ID" value="NZ_JAENHP010000001.1"/>
</dbReference>
<protein>
    <submittedName>
        <fullName evidence="2">Uncharacterized protein</fullName>
    </submittedName>
</protein>
<keyword evidence="3" id="KW-1185">Reference proteome</keyword>
<dbReference type="Proteomes" id="UP000632138">
    <property type="component" value="Unassembled WGS sequence"/>
</dbReference>
<accession>A0ABS2A5P2</accession>
<name>A0ABS2A5P2_9ACTN</name>
<reference evidence="2 3" key="1">
    <citation type="submission" date="2021-01" db="EMBL/GenBank/DDBJ databases">
        <title>Actinoplanes sp. nov. LDG1-06 isolated from lichen.</title>
        <authorList>
            <person name="Saeng-In P."/>
            <person name="Phongsopitanun W."/>
            <person name="Kanchanasin P."/>
            <person name="Yuki M."/>
            <person name="Kudo T."/>
            <person name="Ohkuma M."/>
            <person name="Tanasupawat S."/>
        </authorList>
    </citation>
    <scope>NUCLEOTIDE SEQUENCE [LARGE SCALE GENOMIC DNA]</scope>
    <source>
        <strain evidence="2 3">LDG1-06</strain>
    </source>
</reference>